<name>A0A1Y5HXG6_OSTTA</name>
<feature type="non-terminal residue" evidence="1">
    <location>
        <position position="87"/>
    </location>
</feature>
<dbReference type="Proteomes" id="UP000195557">
    <property type="component" value="Unassembled WGS sequence"/>
</dbReference>
<protein>
    <submittedName>
        <fullName evidence="1">Uncharacterized protein</fullName>
    </submittedName>
</protein>
<dbReference type="EMBL" id="KZ155839">
    <property type="protein sequence ID" value="OUS41971.1"/>
    <property type="molecule type" value="Genomic_DNA"/>
</dbReference>
<proteinExistence type="predicted"/>
<reference evidence="1" key="1">
    <citation type="submission" date="2017-04" db="EMBL/GenBank/DDBJ databases">
        <title>Population genomics of picophytoplankton unveils novel chromosome hypervariability.</title>
        <authorList>
            <consortium name="DOE Joint Genome Institute"/>
            <person name="Blanc-Mathieu R."/>
            <person name="Krasovec M."/>
            <person name="Hebrard M."/>
            <person name="Yau S."/>
            <person name="Desgranges E."/>
            <person name="Martin J."/>
            <person name="Schackwitz W."/>
            <person name="Kuo A."/>
            <person name="Salin G."/>
            <person name="Donnadieu C."/>
            <person name="Desdevises Y."/>
            <person name="Sanchez-Ferandin S."/>
            <person name="Moreau H."/>
            <person name="Rivals E."/>
            <person name="Grigoriev I.V."/>
            <person name="Grimsley N."/>
            <person name="Eyre-Walker A."/>
            <person name="Piganeau G."/>
        </authorList>
    </citation>
    <scope>NUCLEOTIDE SEQUENCE [LARGE SCALE GENOMIC DNA]</scope>
    <source>
        <strain evidence="1">RCC 1115</strain>
    </source>
</reference>
<accession>A0A1Y5HXG6</accession>
<gene>
    <name evidence="1" type="ORF">BE221DRAFT_54289</name>
</gene>
<dbReference type="AlphaFoldDB" id="A0A1Y5HXG6"/>
<organism evidence="1">
    <name type="scientific">Ostreococcus tauri</name>
    <name type="common">Marine green alga</name>
    <dbReference type="NCBI Taxonomy" id="70448"/>
    <lineage>
        <taxon>Eukaryota</taxon>
        <taxon>Viridiplantae</taxon>
        <taxon>Chlorophyta</taxon>
        <taxon>Mamiellophyceae</taxon>
        <taxon>Mamiellales</taxon>
        <taxon>Bathycoccaceae</taxon>
        <taxon>Ostreococcus</taxon>
    </lineage>
</organism>
<evidence type="ECO:0000313" key="1">
    <source>
        <dbReference type="EMBL" id="OUS41971.1"/>
    </source>
</evidence>
<sequence length="87" mass="9835">FIRRPTNSPVDNFDHNSDLMTELSSLGLTVTGSDNFIPRVMRKRLTVNFHNFSITSSRSRVVKHRVGLCVIKINGHLGKLRELSSRG</sequence>
<feature type="non-terminal residue" evidence="1">
    <location>
        <position position="1"/>
    </location>
</feature>